<dbReference type="SUPFAM" id="SSF158544">
    <property type="entry name" value="GspK insert domain-like"/>
    <property type="match status" value="2"/>
</dbReference>
<feature type="domain" description="T2SS protein K first SAM-like" evidence="12">
    <location>
        <begin position="95"/>
        <end position="203"/>
    </location>
</feature>
<dbReference type="Pfam" id="PF03934">
    <property type="entry name" value="T2SSK"/>
    <property type="match status" value="1"/>
</dbReference>
<comment type="subcellular location">
    <subcellularLocation>
        <location evidence="1 10">Cell inner membrane</location>
    </subcellularLocation>
</comment>
<evidence type="ECO:0000256" key="7">
    <source>
        <dbReference type="ARBA" id="ARBA00022927"/>
    </source>
</evidence>
<dbReference type="PANTHER" id="PTHR38831">
    <property type="entry name" value="TYPE II SECRETION SYSTEM PROTEIN K"/>
    <property type="match status" value="1"/>
</dbReference>
<dbReference type="GO" id="GO:0009306">
    <property type="term" value="P:protein secretion"/>
    <property type="evidence" value="ECO:0007669"/>
    <property type="project" value="InterPro"/>
</dbReference>
<dbReference type="InterPro" id="IPR049179">
    <property type="entry name" value="T2SSK_SAM-like_2nd"/>
</dbReference>
<reference evidence="13 14" key="1">
    <citation type="submission" date="2014-06" db="EMBL/GenBank/DDBJ databases">
        <title>Whole Genome Sequences of Three Symbiotic Endozoicomonas Bacteria.</title>
        <authorList>
            <person name="Neave M.J."/>
            <person name="Apprill A."/>
            <person name="Voolstra C.R."/>
        </authorList>
    </citation>
    <scope>NUCLEOTIDE SEQUENCE [LARGE SCALE GENOMIC DNA]</scope>
    <source>
        <strain evidence="13 14">DSM 25634</strain>
    </source>
</reference>
<keyword evidence="3 10" id="KW-0813">Transport</keyword>
<dbReference type="SUPFAM" id="SSF54523">
    <property type="entry name" value="Pili subunits"/>
    <property type="match status" value="1"/>
</dbReference>
<keyword evidence="7" id="KW-0653">Protein transport</keyword>
<dbReference type="PANTHER" id="PTHR38831:SF1">
    <property type="entry name" value="TYPE II SECRETION SYSTEM PROTEIN K-RELATED"/>
    <property type="match status" value="1"/>
</dbReference>
<comment type="similarity">
    <text evidence="2 10">Belongs to the GSP K family.</text>
</comment>
<dbReference type="Gene3D" id="1.10.40.60">
    <property type="entry name" value="EpsJ-like"/>
    <property type="match status" value="2"/>
</dbReference>
<evidence type="ECO:0000259" key="11">
    <source>
        <dbReference type="Pfam" id="PF03934"/>
    </source>
</evidence>
<evidence type="ECO:0000256" key="3">
    <source>
        <dbReference type="ARBA" id="ARBA00022448"/>
    </source>
</evidence>
<sequence length="315" mass="34798">MALLIVMFVLTLMVLIAAEITFGFSLQMRRTATLQQMEQARWYALSAEELAVKVLQDEFEEKEETVNLGQNWATGEVTFPVDGGTISGEIMDAQACLNLNALHLADKEGEAPAEVKVFQSLMEALEVEPYQADVIAQSARDWVDGDDTQGSGTGAEDSYYQSLPVPYLASNTSMRSASELRAVKGVSAGLMRKVEPYVCALPATEMKININTLSPDHAAVLSALYLGELPVEQAKEILEQRPEEGWKNVDEFIQQPSLSNFSAEGTSELMSVDSQYFVMDATASFADSEVRIKSLLRREEENKFSVIRRQFGGLE</sequence>
<proteinExistence type="inferred from homology"/>
<gene>
    <name evidence="13" type="ORF">GZ78_13410</name>
</gene>
<dbReference type="STRING" id="1137799.GZ78_13410"/>
<dbReference type="Gene3D" id="3.30.1300.30">
    <property type="entry name" value="GSPII I/J protein-like"/>
    <property type="match status" value="1"/>
</dbReference>
<name>A0A081NJ56_9GAMM</name>
<evidence type="ECO:0000313" key="13">
    <source>
        <dbReference type="EMBL" id="KEQ18479.1"/>
    </source>
</evidence>
<keyword evidence="4 10" id="KW-1003">Cell membrane</keyword>
<dbReference type="AlphaFoldDB" id="A0A081NJ56"/>
<keyword evidence="8" id="KW-1133">Transmembrane helix</keyword>
<dbReference type="InterPro" id="IPR038072">
    <property type="entry name" value="GspK_central_sf"/>
</dbReference>
<evidence type="ECO:0000256" key="4">
    <source>
        <dbReference type="ARBA" id="ARBA00022475"/>
    </source>
</evidence>
<dbReference type="GO" id="GO:0005886">
    <property type="term" value="C:plasma membrane"/>
    <property type="evidence" value="ECO:0007669"/>
    <property type="project" value="UniProtKB-SubCell"/>
</dbReference>
<evidence type="ECO:0000256" key="5">
    <source>
        <dbReference type="ARBA" id="ARBA00022519"/>
    </source>
</evidence>
<protein>
    <recommendedName>
        <fullName evidence="10">Type II secretion system protein K</fullName>
    </recommendedName>
</protein>
<keyword evidence="14" id="KW-1185">Reference proteome</keyword>
<dbReference type="Proteomes" id="UP000028073">
    <property type="component" value="Unassembled WGS sequence"/>
</dbReference>
<keyword evidence="9 10" id="KW-0472">Membrane</keyword>
<dbReference type="Pfam" id="PF21687">
    <property type="entry name" value="T2SSK_1st"/>
    <property type="match status" value="1"/>
</dbReference>
<evidence type="ECO:0000256" key="1">
    <source>
        <dbReference type="ARBA" id="ARBA00004533"/>
    </source>
</evidence>
<dbReference type="EMBL" id="JOKH01000002">
    <property type="protein sequence ID" value="KEQ18479.1"/>
    <property type="molecule type" value="Genomic_DNA"/>
</dbReference>
<evidence type="ECO:0000256" key="2">
    <source>
        <dbReference type="ARBA" id="ARBA00007246"/>
    </source>
</evidence>
<evidence type="ECO:0000256" key="8">
    <source>
        <dbReference type="ARBA" id="ARBA00022989"/>
    </source>
</evidence>
<dbReference type="eggNOG" id="COG3156">
    <property type="taxonomic scope" value="Bacteria"/>
</dbReference>
<comment type="caution">
    <text evidence="13">The sequence shown here is derived from an EMBL/GenBank/DDBJ whole genome shotgun (WGS) entry which is preliminary data.</text>
</comment>
<accession>A0A081NJ56</accession>
<keyword evidence="6" id="KW-0812">Transmembrane</keyword>
<dbReference type="InterPro" id="IPR049031">
    <property type="entry name" value="T2SSK_SAM-like_1st"/>
</dbReference>
<dbReference type="PIRSF" id="PIRSF002786">
    <property type="entry name" value="XcpX"/>
    <property type="match status" value="1"/>
</dbReference>
<evidence type="ECO:0000256" key="10">
    <source>
        <dbReference type="PIRNR" id="PIRNR002786"/>
    </source>
</evidence>
<dbReference type="NCBIfam" id="NF037980">
    <property type="entry name" value="T2SS_GspK"/>
    <property type="match status" value="1"/>
</dbReference>
<evidence type="ECO:0000259" key="12">
    <source>
        <dbReference type="Pfam" id="PF21687"/>
    </source>
</evidence>
<feature type="domain" description="T2SS protein K second SAM-like" evidence="11">
    <location>
        <begin position="208"/>
        <end position="265"/>
    </location>
</feature>
<keyword evidence="5 10" id="KW-0997">Cell inner membrane</keyword>
<evidence type="ECO:0000313" key="14">
    <source>
        <dbReference type="Proteomes" id="UP000028073"/>
    </source>
</evidence>
<dbReference type="InterPro" id="IPR045584">
    <property type="entry name" value="Pilin-like"/>
</dbReference>
<dbReference type="InterPro" id="IPR005628">
    <property type="entry name" value="GspK"/>
</dbReference>
<evidence type="ECO:0000256" key="9">
    <source>
        <dbReference type="ARBA" id="ARBA00023136"/>
    </source>
</evidence>
<organism evidence="13 14">
    <name type="scientific">Endozoicomonas numazuensis</name>
    <dbReference type="NCBI Taxonomy" id="1137799"/>
    <lineage>
        <taxon>Bacteria</taxon>
        <taxon>Pseudomonadati</taxon>
        <taxon>Pseudomonadota</taxon>
        <taxon>Gammaproteobacteria</taxon>
        <taxon>Oceanospirillales</taxon>
        <taxon>Endozoicomonadaceae</taxon>
        <taxon>Endozoicomonas</taxon>
    </lineage>
</organism>
<evidence type="ECO:0000256" key="6">
    <source>
        <dbReference type="ARBA" id="ARBA00022692"/>
    </source>
</evidence>